<organism evidence="2 3">
    <name type="scientific">Daphnia sinensis</name>
    <dbReference type="NCBI Taxonomy" id="1820382"/>
    <lineage>
        <taxon>Eukaryota</taxon>
        <taxon>Metazoa</taxon>
        <taxon>Ecdysozoa</taxon>
        <taxon>Arthropoda</taxon>
        <taxon>Crustacea</taxon>
        <taxon>Branchiopoda</taxon>
        <taxon>Diplostraca</taxon>
        <taxon>Cladocera</taxon>
        <taxon>Anomopoda</taxon>
        <taxon>Daphniidae</taxon>
        <taxon>Daphnia</taxon>
        <taxon>Daphnia similis group</taxon>
    </lineage>
</organism>
<sequence>MKSQSKTTMAIIFAAFALAVWSSPAESLFGSDHQPVSSFRLIPWIHVNLPVAYNGQPSGLLYPIGSSHLVYNHRNYVPRTYSFPFGVKHQSPSFLSPMVSGVRHDWKDTSGVQNGMHIRRTVPEDVIMPSFDSVPRHASFTDKSFLSFLSKVVVPVRFVNRISTFPNIRVTYKNFTLTGLAIG</sequence>
<dbReference type="Proteomes" id="UP000820818">
    <property type="component" value="Linkage Group LG2"/>
</dbReference>
<evidence type="ECO:0000313" key="2">
    <source>
        <dbReference type="EMBL" id="KAI9563853.1"/>
    </source>
</evidence>
<feature type="signal peptide" evidence="1">
    <location>
        <begin position="1"/>
        <end position="27"/>
    </location>
</feature>
<evidence type="ECO:0000256" key="1">
    <source>
        <dbReference type="SAM" id="SignalP"/>
    </source>
</evidence>
<accession>A0AAD5LTR6</accession>
<dbReference type="EMBL" id="WJBH02000002">
    <property type="protein sequence ID" value="KAI9563853.1"/>
    <property type="molecule type" value="Genomic_DNA"/>
</dbReference>
<evidence type="ECO:0000313" key="3">
    <source>
        <dbReference type="Proteomes" id="UP000820818"/>
    </source>
</evidence>
<comment type="caution">
    <text evidence="2">The sequence shown here is derived from an EMBL/GenBank/DDBJ whole genome shotgun (WGS) entry which is preliminary data.</text>
</comment>
<dbReference type="AlphaFoldDB" id="A0AAD5LTR6"/>
<keyword evidence="1" id="KW-0732">Signal</keyword>
<keyword evidence="3" id="KW-1185">Reference proteome</keyword>
<proteinExistence type="predicted"/>
<name>A0AAD5LTR6_9CRUS</name>
<gene>
    <name evidence="2" type="ORF">GHT06_011320</name>
</gene>
<feature type="chain" id="PRO_5042234147" evidence="1">
    <location>
        <begin position="28"/>
        <end position="183"/>
    </location>
</feature>
<reference evidence="2 3" key="1">
    <citation type="submission" date="2022-05" db="EMBL/GenBank/DDBJ databases">
        <title>A multi-omics perspective on studying reproductive biology in Daphnia sinensis.</title>
        <authorList>
            <person name="Jia J."/>
        </authorList>
    </citation>
    <scope>NUCLEOTIDE SEQUENCE [LARGE SCALE GENOMIC DNA]</scope>
    <source>
        <strain evidence="2 3">WSL</strain>
    </source>
</reference>
<protein>
    <submittedName>
        <fullName evidence="2">Uncharacterized protein</fullName>
    </submittedName>
</protein>